<gene>
    <name evidence="2" type="ORF">HICCMSTLAB_LOCUS10684</name>
</gene>
<dbReference type="Proteomes" id="UP000786811">
    <property type="component" value="Unassembled WGS sequence"/>
</dbReference>
<accession>A0A8J2HLI6</accession>
<name>A0A8J2HLI6_COTCN</name>
<evidence type="ECO:0000256" key="1">
    <source>
        <dbReference type="SAM" id="MobiDB-lite"/>
    </source>
</evidence>
<organism evidence="2 3">
    <name type="scientific">Cotesia congregata</name>
    <name type="common">Parasitoid wasp</name>
    <name type="synonym">Apanteles congregatus</name>
    <dbReference type="NCBI Taxonomy" id="51543"/>
    <lineage>
        <taxon>Eukaryota</taxon>
        <taxon>Metazoa</taxon>
        <taxon>Ecdysozoa</taxon>
        <taxon>Arthropoda</taxon>
        <taxon>Hexapoda</taxon>
        <taxon>Insecta</taxon>
        <taxon>Pterygota</taxon>
        <taxon>Neoptera</taxon>
        <taxon>Endopterygota</taxon>
        <taxon>Hymenoptera</taxon>
        <taxon>Apocrita</taxon>
        <taxon>Ichneumonoidea</taxon>
        <taxon>Braconidae</taxon>
        <taxon>Microgastrinae</taxon>
        <taxon>Cotesia</taxon>
    </lineage>
</organism>
<feature type="region of interest" description="Disordered" evidence="1">
    <location>
        <begin position="1"/>
        <end position="21"/>
    </location>
</feature>
<proteinExistence type="predicted"/>
<protein>
    <submittedName>
        <fullName evidence="2">Uncharacterized protein</fullName>
    </submittedName>
</protein>
<reference evidence="2" key="1">
    <citation type="submission" date="2021-04" db="EMBL/GenBank/DDBJ databases">
        <authorList>
            <person name="Chebbi M.A.C M."/>
        </authorList>
    </citation>
    <scope>NUCLEOTIDE SEQUENCE</scope>
</reference>
<keyword evidence="3" id="KW-1185">Reference proteome</keyword>
<dbReference type="AlphaFoldDB" id="A0A8J2HLI6"/>
<evidence type="ECO:0000313" key="2">
    <source>
        <dbReference type="EMBL" id="CAG5101783.1"/>
    </source>
</evidence>
<sequence>MEFQARFPALGHSGSQDNRRPLDYRRPVYLVVLVLVLSQPPPQPLHSKHEVEQQVLEHAVDNFGCGFLQDIRR</sequence>
<dbReference type="EMBL" id="CAJNRD030001123">
    <property type="protein sequence ID" value="CAG5101783.1"/>
    <property type="molecule type" value="Genomic_DNA"/>
</dbReference>
<evidence type="ECO:0000313" key="3">
    <source>
        <dbReference type="Proteomes" id="UP000786811"/>
    </source>
</evidence>
<comment type="caution">
    <text evidence="2">The sequence shown here is derived from an EMBL/GenBank/DDBJ whole genome shotgun (WGS) entry which is preliminary data.</text>
</comment>